<evidence type="ECO:0000256" key="1">
    <source>
        <dbReference type="SAM" id="Phobius"/>
    </source>
</evidence>
<feature type="transmembrane region" description="Helical" evidence="1">
    <location>
        <begin position="150"/>
        <end position="171"/>
    </location>
</feature>
<feature type="transmembrane region" description="Helical" evidence="1">
    <location>
        <begin position="119"/>
        <end position="138"/>
    </location>
</feature>
<feature type="transmembrane region" description="Helical" evidence="1">
    <location>
        <begin position="12"/>
        <end position="29"/>
    </location>
</feature>
<keyword evidence="1" id="KW-1133">Transmembrane helix</keyword>
<keyword evidence="1" id="KW-0472">Membrane</keyword>
<name>A0ABT8SBF7_9BURK</name>
<comment type="caution">
    <text evidence="2">The sequence shown here is derived from an EMBL/GenBank/DDBJ whole genome shotgun (WGS) entry which is preliminary data.</text>
</comment>
<keyword evidence="3" id="KW-1185">Reference proteome</keyword>
<accession>A0ABT8SBF7</accession>
<dbReference type="Pfam" id="PF11086">
    <property type="entry name" value="DUF2878"/>
    <property type="match status" value="1"/>
</dbReference>
<gene>
    <name evidence="2" type="ORF">Q2T77_28565</name>
</gene>
<reference evidence="2" key="1">
    <citation type="submission" date="2023-06" db="EMBL/GenBank/DDBJ databases">
        <authorList>
            <person name="Jiang Y."/>
            <person name="Liu Q."/>
        </authorList>
    </citation>
    <scope>NUCLEOTIDE SEQUENCE</scope>
    <source>
        <strain evidence="2">CGMCC 1.12090</strain>
    </source>
</reference>
<organism evidence="2 3">
    <name type="scientific">Variovorax ginsengisoli</name>
    <dbReference type="NCBI Taxonomy" id="363844"/>
    <lineage>
        <taxon>Bacteria</taxon>
        <taxon>Pseudomonadati</taxon>
        <taxon>Pseudomonadota</taxon>
        <taxon>Betaproteobacteria</taxon>
        <taxon>Burkholderiales</taxon>
        <taxon>Comamonadaceae</taxon>
        <taxon>Variovorax</taxon>
    </lineage>
</organism>
<evidence type="ECO:0000313" key="3">
    <source>
        <dbReference type="Proteomes" id="UP001169027"/>
    </source>
</evidence>
<dbReference type="InterPro" id="IPR021306">
    <property type="entry name" value="DUF2878"/>
</dbReference>
<evidence type="ECO:0000313" key="2">
    <source>
        <dbReference type="EMBL" id="MDO1536248.1"/>
    </source>
</evidence>
<dbReference type="EMBL" id="JAUKVY010000026">
    <property type="protein sequence ID" value="MDO1536248.1"/>
    <property type="molecule type" value="Genomic_DNA"/>
</dbReference>
<keyword evidence="1" id="KW-0812">Transmembrane</keyword>
<feature type="transmembrane region" description="Helical" evidence="1">
    <location>
        <begin position="59"/>
        <end position="81"/>
    </location>
</feature>
<dbReference type="Proteomes" id="UP001169027">
    <property type="component" value="Unassembled WGS sequence"/>
</dbReference>
<feature type="transmembrane region" description="Helical" evidence="1">
    <location>
        <begin position="35"/>
        <end position="52"/>
    </location>
</feature>
<proteinExistence type="predicted"/>
<sequence length="184" mass="19606">MKPPPTPSIRFANLAVSQLAWFAAVLGAARHMPLWGTACVLAGIGWHLAVSARPRREACLVGLAMLIGFATESVHTATGQVTYPSGQFDPRLAPYWIVALWGLFAIALNVTLRWLRHRLWLAALLGAVAGPLAFASGVRLGAAQFVDAPPALFALALGWAISLPTLVWLSIRFDGVTVPEPAHG</sequence>
<protein>
    <submittedName>
        <fullName evidence="2">DUF2878 domain-containing protein</fullName>
    </submittedName>
</protein>
<feature type="transmembrane region" description="Helical" evidence="1">
    <location>
        <begin position="93"/>
        <end position="112"/>
    </location>
</feature>
<dbReference type="RefSeq" id="WP_301814238.1">
    <property type="nucleotide sequence ID" value="NZ_JAUJZH010000026.1"/>
</dbReference>